<dbReference type="Proteomes" id="UP000277928">
    <property type="component" value="Unassembled WGS sequence"/>
</dbReference>
<dbReference type="PANTHER" id="PTHR12292">
    <property type="entry name" value="RWD DOMAIN-CONTAINING PROTEIN"/>
    <property type="match status" value="1"/>
</dbReference>
<dbReference type="STRING" id="42156.A0A3P6T0C2"/>
<dbReference type="InterPro" id="IPR016135">
    <property type="entry name" value="UBQ-conjugating_enzyme/RWD"/>
</dbReference>
<protein>
    <recommendedName>
        <fullName evidence="1">RWD domain-containing protein</fullName>
    </recommendedName>
</protein>
<reference evidence="2 3" key="1">
    <citation type="submission" date="2018-08" db="EMBL/GenBank/DDBJ databases">
        <authorList>
            <person name="Laetsch R D."/>
            <person name="Stevens L."/>
            <person name="Kumar S."/>
            <person name="Blaxter L. M."/>
        </authorList>
    </citation>
    <scope>NUCLEOTIDE SEQUENCE [LARGE SCALE GENOMIC DNA]</scope>
</reference>
<evidence type="ECO:0000313" key="3">
    <source>
        <dbReference type="Proteomes" id="UP000277928"/>
    </source>
</evidence>
<dbReference type="OMA" id="QWDEHKK"/>
<dbReference type="InterPro" id="IPR006575">
    <property type="entry name" value="RWD_dom"/>
</dbReference>
<dbReference type="EMBL" id="UYRX01000099">
    <property type="protein sequence ID" value="VDK73795.1"/>
    <property type="molecule type" value="Genomic_DNA"/>
</dbReference>
<keyword evidence="3" id="KW-1185">Reference proteome</keyword>
<dbReference type="SMART" id="SM00591">
    <property type="entry name" value="RWD"/>
    <property type="match status" value="1"/>
</dbReference>
<dbReference type="SUPFAM" id="SSF54495">
    <property type="entry name" value="UBC-like"/>
    <property type="match status" value="1"/>
</dbReference>
<dbReference type="PROSITE" id="PS50908">
    <property type="entry name" value="RWD"/>
    <property type="match status" value="1"/>
</dbReference>
<dbReference type="Pfam" id="PF05773">
    <property type="entry name" value="RWD"/>
    <property type="match status" value="1"/>
</dbReference>
<organism evidence="2 3">
    <name type="scientific">Litomosoides sigmodontis</name>
    <name type="common">Filarial nematode worm</name>
    <dbReference type="NCBI Taxonomy" id="42156"/>
    <lineage>
        <taxon>Eukaryota</taxon>
        <taxon>Metazoa</taxon>
        <taxon>Ecdysozoa</taxon>
        <taxon>Nematoda</taxon>
        <taxon>Chromadorea</taxon>
        <taxon>Rhabditida</taxon>
        <taxon>Spirurina</taxon>
        <taxon>Spiruromorpha</taxon>
        <taxon>Filarioidea</taxon>
        <taxon>Onchocercidae</taxon>
        <taxon>Litomosoides</taxon>
    </lineage>
</organism>
<dbReference type="OrthoDB" id="277175at2759"/>
<proteinExistence type="predicted"/>
<evidence type="ECO:0000313" key="2">
    <source>
        <dbReference type="EMBL" id="VDK73795.1"/>
    </source>
</evidence>
<dbReference type="InterPro" id="IPR040213">
    <property type="entry name" value="GIR2-like"/>
</dbReference>
<dbReference type="Gene3D" id="3.10.110.10">
    <property type="entry name" value="Ubiquitin Conjugating Enzyme"/>
    <property type="match status" value="1"/>
</dbReference>
<feature type="domain" description="RWD" evidence="1">
    <location>
        <begin position="9"/>
        <end position="117"/>
    </location>
</feature>
<dbReference type="AlphaFoldDB" id="A0A3P6T0C2"/>
<name>A0A3P6T0C2_LITSI</name>
<accession>A0A3P6T0C2</accession>
<sequence length="245" mass="27688">MDYKETQAEELGALAVIYPDELEVVSSEYPNIAIKISLHSHQGKEAPSVFQVTLDLRLSSNYPDVAPEIEIFGLENTFSSERIERVQRMLCDVAQDNLGMPLVFTIISALQDEIGHLVEDLETEKTKAEQKAVEEKEAQERKKFEGSFSVVVLRQSTRVTPEAFLAWKKKFDAEMRVIEEKEKWTREVEGSGKLTGRQLFLRDSALNLSDVALMQATGNEIEFDESLFEEDIGGLDPGENDGEQR</sequence>
<gene>
    <name evidence="2" type="ORF">NLS_LOCUS2249</name>
</gene>
<evidence type="ECO:0000259" key="1">
    <source>
        <dbReference type="PROSITE" id="PS50908"/>
    </source>
</evidence>